<proteinExistence type="predicted"/>
<sequence length="45" mass="4929">MRSNGVLLHSICCDIRCQGPEKQSEALCDHSVGLGFLGRFTAQHL</sequence>
<evidence type="ECO:0000313" key="1">
    <source>
        <dbReference type="EMBL" id="JAH25083.1"/>
    </source>
</evidence>
<reference evidence="1" key="1">
    <citation type="submission" date="2014-11" db="EMBL/GenBank/DDBJ databases">
        <authorList>
            <person name="Amaro Gonzalez C."/>
        </authorList>
    </citation>
    <scope>NUCLEOTIDE SEQUENCE</scope>
</reference>
<organism evidence="1">
    <name type="scientific">Anguilla anguilla</name>
    <name type="common">European freshwater eel</name>
    <name type="synonym">Muraena anguilla</name>
    <dbReference type="NCBI Taxonomy" id="7936"/>
    <lineage>
        <taxon>Eukaryota</taxon>
        <taxon>Metazoa</taxon>
        <taxon>Chordata</taxon>
        <taxon>Craniata</taxon>
        <taxon>Vertebrata</taxon>
        <taxon>Euteleostomi</taxon>
        <taxon>Actinopterygii</taxon>
        <taxon>Neopterygii</taxon>
        <taxon>Teleostei</taxon>
        <taxon>Anguilliformes</taxon>
        <taxon>Anguillidae</taxon>
        <taxon>Anguilla</taxon>
    </lineage>
</organism>
<accession>A0A0E9R9R2</accession>
<dbReference type="EMBL" id="GBXM01083494">
    <property type="protein sequence ID" value="JAH25083.1"/>
    <property type="molecule type" value="Transcribed_RNA"/>
</dbReference>
<protein>
    <submittedName>
        <fullName evidence="1">Uncharacterized protein</fullName>
    </submittedName>
</protein>
<dbReference type="AlphaFoldDB" id="A0A0E9R9R2"/>
<name>A0A0E9R9R2_ANGAN</name>
<reference evidence="1" key="2">
    <citation type="journal article" date="2015" name="Fish Shellfish Immunol.">
        <title>Early steps in the European eel (Anguilla anguilla)-Vibrio vulnificus interaction in the gills: Role of the RtxA13 toxin.</title>
        <authorList>
            <person name="Callol A."/>
            <person name="Pajuelo D."/>
            <person name="Ebbesson L."/>
            <person name="Teles M."/>
            <person name="MacKenzie S."/>
            <person name="Amaro C."/>
        </authorList>
    </citation>
    <scope>NUCLEOTIDE SEQUENCE</scope>
</reference>